<accession>A0ABR9EER9</accession>
<feature type="domain" description="Ketosynthase family 3 (KS3)" evidence="6">
    <location>
        <begin position="4"/>
        <end position="427"/>
    </location>
</feature>
<evidence type="ECO:0000313" key="7">
    <source>
        <dbReference type="EMBL" id="MBE0369475.1"/>
    </source>
</evidence>
<dbReference type="SUPFAM" id="SSF55048">
    <property type="entry name" value="Probable ACP-binding domain of malonyl-CoA ACP transacylase"/>
    <property type="match status" value="1"/>
</dbReference>
<dbReference type="SMART" id="SM00827">
    <property type="entry name" value="PKS_AT"/>
    <property type="match status" value="1"/>
</dbReference>
<dbReference type="SMART" id="SM00825">
    <property type="entry name" value="PKS_KS"/>
    <property type="match status" value="1"/>
</dbReference>
<reference evidence="7 8" key="1">
    <citation type="submission" date="2015-03" db="EMBL/GenBank/DDBJ databases">
        <title>Genome sequence of Pseudoalteromonas aurantia.</title>
        <authorList>
            <person name="Xie B.-B."/>
            <person name="Rong J.-C."/>
            <person name="Qin Q.-L."/>
            <person name="Zhang Y.-Z."/>
        </authorList>
    </citation>
    <scope>NUCLEOTIDE SEQUENCE [LARGE SCALE GENOMIC DNA]</scope>
    <source>
        <strain evidence="7 8">208</strain>
    </source>
</reference>
<dbReference type="InterPro" id="IPR020841">
    <property type="entry name" value="PKS_Beta-ketoAc_synthase_dom"/>
</dbReference>
<dbReference type="Gene3D" id="3.40.366.10">
    <property type="entry name" value="Malonyl-Coenzyme A Acyl Carrier Protein, domain 2"/>
    <property type="match status" value="1"/>
</dbReference>
<dbReference type="InterPro" id="IPR036736">
    <property type="entry name" value="ACP-like_sf"/>
</dbReference>
<evidence type="ECO:0000256" key="1">
    <source>
        <dbReference type="ARBA" id="ARBA00005194"/>
    </source>
</evidence>
<name>A0ABR9EER9_9GAMM</name>
<dbReference type="InterPro" id="IPR016039">
    <property type="entry name" value="Thiolase-like"/>
</dbReference>
<dbReference type="Gene3D" id="3.30.70.3290">
    <property type="match status" value="1"/>
</dbReference>
<dbReference type="Pfam" id="PF22621">
    <property type="entry name" value="CurL-like_PKS_C"/>
    <property type="match status" value="1"/>
</dbReference>
<gene>
    <name evidence="7" type="primary">irp1</name>
    <name evidence="7" type="ORF">PAUR_a3982</name>
</gene>
<sequence>MELENAIAIIGLSARVPGSSELSEFWSNLCEGNTAFKALSDEDIKAQGIHEKFLSQENYIKVGTGIPDTDKFDAAFFDIPAREACVLDPQQRVFLEGCWEALEIAGYATERSNRSVGVFAGASMNSYWMRNLACEPEYVSSNSGFQSLLGNDKDYLATRVAYKLNLHGPAVTLQTACSTSLVAVHMACQNILLGECDMALAGGVSIKVPQEAGYFYQEGMPFSKDGKCLAFDKEGTGTIFGSGMGVVLLKSYEQAVVDNDDILAVVRGSSFNNDGNRKVGFTAPSSEGQVAAIKRALAVAEVDPKTISYIEAHGTGTNLGDPIEFQAIEEVYGQGKLPCRIGALKANIGHLETAAGIVGLIKSVLMLQHKKIPPVANFTSINPYIDIDPTRFSFNTKLEAWHSEGPRRAGVSSFGMGGTNTHIILEEANCDKVCPAESADIHREIITLSAKSSKSLENMTENLAHWLACNPEVSLQHVVATLQERRQDFTFRRAIIAKDVAQALDVMTNQPQKQMTMSSASREDIVFLFPGAGAQYVNMGRDLYRSNQVFRQAIDVCLDRFDALLNHPIRQYLDAPDEQVDALMVDLQKPNLMFPITFTFQYGFAQLFKSWGIHPKGLLGHSHGEYIIAHLAGVMDFDTVTLLVAKRAELMMKLKVGGMLVVPHSYDEVAPLIRGNHISVGAKNSKRNTVLSGEKGQLNSVKDLLETQLNCEVKWLHIDAGLHSYLVDEIYDEFYQVVDSCKLHTPQLDWVSSISGDWVSASEVTAAKYWAEHMRNTVEYAKASATLVEKFGNAVFVDLGPNQVVGELLRENHAEKNLAIVSVARSVRQKESDYDILRDALSKVWLFGYPLDWQAMGTTTQQLMPLPLPTYAFDRKTYWIEPKADSKEGADFENMTFISGVDEQESDANTLGNRPNLMTPYTAPATAIEESITDIWQKFFGINPIGSFDNFIELGGTSLLATEVIGEINKSHKCKVTLSDFLAGGNIKLVAALVSQWHAKNEEQLKLEILKELEQELAN</sequence>
<organism evidence="7 8">
    <name type="scientific">Pseudoalteromonas aurantia 208</name>
    <dbReference type="NCBI Taxonomy" id="1314867"/>
    <lineage>
        <taxon>Bacteria</taxon>
        <taxon>Pseudomonadati</taxon>
        <taxon>Pseudomonadota</taxon>
        <taxon>Gammaproteobacteria</taxon>
        <taxon>Alteromonadales</taxon>
        <taxon>Pseudoalteromonadaceae</taxon>
        <taxon>Pseudoalteromonas</taxon>
    </lineage>
</organism>
<dbReference type="InterPro" id="IPR001227">
    <property type="entry name" value="Ac_transferase_dom_sf"/>
</dbReference>
<comment type="caution">
    <text evidence="7">The sequence shown here is derived from an EMBL/GenBank/DDBJ whole genome shotgun (WGS) entry which is preliminary data.</text>
</comment>
<dbReference type="SUPFAM" id="SSF53901">
    <property type="entry name" value="Thiolase-like"/>
    <property type="match status" value="1"/>
</dbReference>
<dbReference type="Pfam" id="PF00109">
    <property type="entry name" value="ketoacyl-synt"/>
    <property type="match status" value="1"/>
</dbReference>
<dbReference type="InterPro" id="IPR009081">
    <property type="entry name" value="PP-bd_ACP"/>
</dbReference>
<dbReference type="SUPFAM" id="SSF52151">
    <property type="entry name" value="FabD/lysophospholipase-like"/>
    <property type="match status" value="1"/>
</dbReference>
<dbReference type="Pfam" id="PF00698">
    <property type="entry name" value="Acyl_transf_1"/>
    <property type="match status" value="1"/>
</dbReference>
<evidence type="ECO:0000256" key="2">
    <source>
        <dbReference type="ARBA" id="ARBA00022450"/>
    </source>
</evidence>
<dbReference type="PROSITE" id="PS52004">
    <property type="entry name" value="KS3_2"/>
    <property type="match status" value="1"/>
</dbReference>
<evidence type="ECO:0000259" key="6">
    <source>
        <dbReference type="PROSITE" id="PS52004"/>
    </source>
</evidence>
<dbReference type="CDD" id="cd00833">
    <property type="entry name" value="PKS"/>
    <property type="match status" value="1"/>
</dbReference>
<evidence type="ECO:0000313" key="8">
    <source>
        <dbReference type="Proteomes" id="UP000615755"/>
    </source>
</evidence>
<comment type="pathway">
    <text evidence="1">Lipid metabolism; fatty acid biosynthesis.</text>
</comment>
<dbReference type="Pfam" id="PF02801">
    <property type="entry name" value="Ketoacyl-synt_C"/>
    <property type="match status" value="1"/>
</dbReference>
<keyword evidence="8" id="KW-1185">Reference proteome</keyword>
<feature type="domain" description="Carrier" evidence="5">
    <location>
        <begin position="923"/>
        <end position="998"/>
    </location>
</feature>
<dbReference type="InterPro" id="IPR016036">
    <property type="entry name" value="Malonyl_transacylase_ACP-bd"/>
</dbReference>
<evidence type="ECO:0000256" key="4">
    <source>
        <dbReference type="ARBA" id="ARBA00022679"/>
    </source>
</evidence>
<dbReference type="Gene3D" id="3.30.70.250">
    <property type="entry name" value="Malonyl-CoA ACP transacylase, ACP-binding"/>
    <property type="match status" value="1"/>
</dbReference>
<dbReference type="InterPro" id="IPR050091">
    <property type="entry name" value="PKS_NRPS_Biosynth_Enz"/>
</dbReference>
<dbReference type="PANTHER" id="PTHR43775:SF51">
    <property type="entry name" value="INACTIVE PHENOLPHTHIOCEROL SYNTHESIS POLYKETIDE SYNTHASE TYPE I PKS1-RELATED"/>
    <property type="match status" value="1"/>
</dbReference>
<dbReference type="PROSITE" id="PS00606">
    <property type="entry name" value="KS3_1"/>
    <property type="match status" value="1"/>
</dbReference>
<proteinExistence type="predicted"/>
<protein>
    <submittedName>
        <fullName evidence="7">Yersiniabactin nonribosomal peptide/polyketide synthase</fullName>
    </submittedName>
</protein>
<keyword evidence="4" id="KW-0808">Transferase</keyword>
<dbReference type="InterPro" id="IPR016035">
    <property type="entry name" value="Acyl_Trfase/lysoPLipase"/>
</dbReference>
<dbReference type="PANTHER" id="PTHR43775">
    <property type="entry name" value="FATTY ACID SYNTHASE"/>
    <property type="match status" value="1"/>
</dbReference>
<dbReference type="Proteomes" id="UP000615755">
    <property type="component" value="Unassembled WGS sequence"/>
</dbReference>
<evidence type="ECO:0000256" key="3">
    <source>
        <dbReference type="ARBA" id="ARBA00022553"/>
    </source>
</evidence>
<dbReference type="SUPFAM" id="SSF47336">
    <property type="entry name" value="ACP-like"/>
    <property type="match status" value="1"/>
</dbReference>
<dbReference type="Gene3D" id="1.10.1200.10">
    <property type="entry name" value="ACP-like"/>
    <property type="match status" value="1"/>
</dbReference>
<dbReference type="Pfam" id="PF00550">
    <property type="entry name" value="PP-binding"/>
    <property type="match status" value="1"/>
</dbReference>
<dbReference type="InterPro" id="IPR014031">
    <property type="entry name" value="Ketoacyl_synth_C"/>
</dbReference>
<dbReference type="InterPro" id="IPR014030">
    <property type="entry name" value="Ketoacyl_synth_N"/>
</dbReference>
<keyword evidence="3" id="KW-0597">Phosphoprotein</keyword>
<dbReference type="EMBL" id="AQGV01000013">
    <property type="protein sequence ID" value="MBE0369475.1"/>
    <property type="molecule type" value="Genomic_DNA"/>
</dbReference>
<dbReference type="InterPro" id="IPR018201">
    <property type="entry name" value="Ketoacyl_synth_AS"/>
</dbReference>
<dbReference type="PROSITE" id="PS50075">
    <property type="entry name" value="CARRIER"/>
    <property type="match status" value="1"/>
</dbReference>
<keyword evidence="2" id="KW-0596">Phosphopantetheine</keyword>
<dbReference type="Gene3D" id="3.40.47.10">
    <property type="match status" value="1"/>
</dbReference>
<dbReference type="InterPro" id="IPR014043">
    <property type="entry name" value="Acyl_transferase_dom"/>
</dbReference>
<dbReference type="RefSeq" id="WP_192508701.1">
    <property type="nucleotide sequence ID" value="NZ_AQGV01000013.1"/>
</dbReference>
<evidence type="ECO:0000259" key="5">
    <source>
        <dbReference type="PROSITE" id="PS50075"/>
    </source>
</evidence>